<dbReference type="STRING" id="489703.SAMN04488038_10428"/>
<evidence type="ECO:0000256" key="3">
    <source>
        <dbReference type="ARBA" id="ARBA00023125"/>
    </source>
</evidence>
<dbReference type="InterPro" id="IPR000847">
    <property type="entry name" value="LysR_HTH_N"/>
</dbReference>
<dbReference type="InterPro" id="IPR036390">
    <property type="entry name" value="WH_DNA-bd_sf"/>
</dbReference>
<dbReference type="SUPFAM" id="SSF53850">
    <property type="entry name" value="Periplasmic binding protein-like II"/>
    <property type="match status" value="1"/>
</dbReference>
<dbReference type="PRINTS" id="PR00039">
    <property type="entry name" value="HTHLYSR"/>
</dbReference>
<keyword evidence="2" id="KW-0805">Transcription regulation</keyword>
<dbReference type="SUPFAM" id="SSF46785">
    <property type="entry name" value="Winged helix' DNA-binding domain"/>
    <property type="match status" value="1"/>
</dbReference>
<dbReference type="AlphaFoldDB" id="A0A1H9DGD9"/>
<sequence length="309" mass="33863">MANLTLKQLRTVAVIARCGTITRAAGEMHVTPAALTARLKQLEDELGIKLFSRTSAGLIATEAGHTMLAAVEEVDTVIKRCVEQMDVLRGVRGGRVALGVVSTGKYFAPRAVAVFGQQYPGVEIRLVIGNRDEIMRALRDYKVDLAIMGRPSSDFPTEHRIIGEHPMVIAASTDHPLAKRRRIALSDLASERFLVREIGSGSRAVFELLADRIKSERVNIAMEIESNETIKQAVIAGLGITLISAHTIEAELSAGRLVILNVQGLPIRRHWLLVRRADHELGPGARSFWEFMLDKGPGLLPHVPLKAVR</sequence>
<keyword evidence="7" id="KW-1185">Reference proteome</keyword>
<dbReference type="Pfam" id="PF00126">
    <property type="entry name" value="HTH_1"/>
    <property type="match status" value="1"/>
</dbReference>
<dbReference type="GO" id="GO:0003700">
    <property type="term" value="F:DNA-binding transcription factor activity"/>
    <property type="evidence" value="ECO:0007669"/>
    <property type="project" value="InterPro"/>
</dbReference>
<evidence type="ECO:0000259" key="5">
    <source>
        <dbReference type="PROSITE" id="PS50931"/>
    </source>
</evidence>
<comment type="similarity">
    <text evidence="1">Belongs to the LysR transcriptional regulatory family.</text>
</comment>
<keyword evidence="4" id="KW-0804">Transcription</keyword>
<dbReference type="OrthoDB" id="9785745at2"/>
<evidence type="ECO:0000313" key="6">
    <source>
        <dbReference type="EMBL" id="SEQ12546.1"/>
    </source>
</evidence>
<evidence type="ECO:0000313" key="7">
    <source>
        <dbReference type="Proteomes" id="UP000199233"/>
    </source>
</evidence>
<organism evidence="6 7">
    <name type="scientific">Solimonas aquatica</name>
    <dbReference type="NCBI Taxonomy" id="489703"/>
    <lineage>
        <taxon>Bacteria</taxon>
        <taxon>Pseudomonadati</taxon>
        <taxon>Pseudomonadota</taxon>
        <taxon>Gammaproteobacteria</taxon>
        <taxon>Nevskiales</taxon>
        <taxon>Nevskiaceae</taxon>
        <taxon>Solimonas</taxon>
    </lineage>
</organism>
<dbReference type="PROSITE" id="PS50931">
    <property type="entry name" value="HTH_LYSR"/>
    <property type="match status" value="1"/>
</dbReference>
<dbReference type="Gene3D" id="1.10.10.10">
    <property type="entry name" value="Winged helix-like DNA-binding domain superfamily/Winged helix DNA-binding domain"/>
    <property type="match status" value="1"/>
</dbReference>
<evidence type="ECO:0000256" key="2">
    <source>
        <dbReference type="ARBA" id="ARBA00023015"/>
    </source>
</evidence>
<evidence type="ECO:0000256" key="4">
    <source>
        <dbReference type="ARBA" id="ARBA00023163"/>
    </source>
</evidence>
<name>A0A1H9DGD9_9GAMM</name>
<dbReference type="Pfam" id="PF03466">
    <property type="entry name" value="LysR_substrate"/>
    <property type="match status" value="1"/>
</dbReference>
<dbReference type="CDD" id="cd08419">
    <property type="entry name" value="PBP2_CbbR_RubisCO_like"/>
    <property type="match status" value="1"/>
</dbReference>
<evidence type="ECO:0000256" key="1">
    <source>
        <dbReference type="ARBA" id="ARBA00009437"/>
    </source>
</evidence>
<dbReference type="InterPro" id="IPR005119">
    <property type="entry name" value="LysR_subst-bd"/>
</dbReference>
<proteinExistence type="inferred from homology"/>
<accession>A0A1H9DGD9</accession>
<dbReference type="PANTHER" id="PTHR30126:SF5">
    <property type="entry name" value="HTH-TYPE TRANSCRIPTIONAL ACTIVATOR CMPR"/>
    <property type="match status" value="1"/>
</dbReference>
<dbReference type="Gene3D" id="3.40.190.10">
    <property type="entry name" value="Periplasmic binding protein-like II"/>
    <property type="match status" value="2"/>
</dbReference>
<protein>
    <submittedName>
        <fullName evidence="6">DNA-binding transcriptional regulator, LysR family</fullName>
    </submittedName>
</protein>
<dbReference type="InterPro" id="IPR036388">
    <property type="entry name" value="WH-like_DNA-bd_sf"/>
</dbReference>
<reference evidence="6 7" key="1">
    <citation type="submission" date="2016-10" db="EMBL/GenBank/DDBJ databases">
        <authorList>
            <person name="de Groot N.N."/>
        </authorList>
    </citation>
    <scope>NUCLEOTIDE SEQUENCE [LARGE SCALE GENOMIC DNA]</scope>
    <source>
        <strain evidence="6 7">DSM 25927</strain>
    </source>
</reference>
<dbReference type="GO" id="GO:0000976">
    <property type="term" value="F:transcription cis-regulatory region binding"/>
    <property type="evidence" value="ECO:0007669"/>
    <property type="project" value="TreeGrafter"/>
</dbReference>
<dbReference type="EMBL" id="FOFS01000004">
    <property type="protein sequence ID" value="SEQ12546.1"/>
    <property type="molecule type" value="Genomic_DNA"/>
</dbReference>
<feature type="domain" description="HTH lysR-type" evidence="5">
    <location>
        <begin position="4"/>
        <end position="61"/>
    </location>
</feature>
<keyword evidence="3 6" id="KW-0238">DNA-binding</keyword>
<dbReference type="PANTHER" id="PTHR30126">
    <property type="entry name" value="HTH-TYPE TRANSCRIPTIONAL REGULATOR"/>
    <property type="match status" value="1"/>
</dbReference>
<dbReference type="RefSeq" id="WP_093283312.1">
    <property type="nucleotide sequence ID" value="NZ_FOFS01000004.1"/>
</dbReference>
<gene>
    <name evidence="6" type="ORF">SAMN04488038_10428</name>
</gene>
<dbReference type="Proteomes" id="UP000199233">
    <property type="component" value="Unassembled WGS sequence"/>
</dbReference>